<dbReference type="GO" id="GO:0005737">
    <property type="term" value="C:cytoplasm"/>
    <property type="evidence" value="ECO:0007669"/>
    <property type="project" value="UniProtKB-SubCell"/>
</dbReference>
<organism evidence="6 7">
    <name type="scientific">Mycena venus</name>
    <dbReference type="NCBI Taxonomy" id="2733690"/>
    <lineage>
        <taxon>Eukaryota</taxon>
        <taxon>Fungi</taxon>
        <taxon>Dikarya</taxon>
        <taxon>Basidiomycota</taxon>
        <taxon>Agaricomycotina</taxon>
        <taxon>Agaricomycetes</taxon>
        <taxon>Agaricomycetidae</taxon>
        <taxon>Agaricales</taxon>
        <taxon>Marasmiineae</taxon>
        <taxon>Mycenaceae</taxon>
        <taxon>Mycena</taxon>
    </lineage>
</organism>
<keyword evidence="3" id="KW-0963">Cytoplasm</keyword>
<dbReference type="EMBL" id="JACAZI010000008">
    <property type="protein sequence ID" value="KAF7354460.1"/>
    <property type="molecule type" value="Genomic_DNA"/>
</dbReference>
<evidence type="ECO:0000313" key="7">
    <source>
        <dbReference type="Proteomes" id="UP000620124"/>
    </source>
</evidence>
<evidence type="ECO:0000256" key="5">
    <source>
        <dbReference type="ARBA" id="ARBA00022927"/>
    </source>
</evidence>
<proteinExistence type="predicted"/>
<evidence type="ECO:0000256" key="2">
    <source>
        <dbReference type="ARBA" id="ARBA00022448"/>
    </source>
</evidence>
<keyword evidence="2" id="KW-0813">Transport</keyword>
<dbReference type="AlphaFoldDB" id="A0A8H7CY10"/>
<dbReference type="OrthoDB" id="10263328at2759"/>
<keyword evidence="7" id="KW-1185">Reference proteome</keyword>
<keyword evidence="5" id="KW-0653">Protein transport</keyword>
<dbReference type="Proteomes" id="UP000620124">
    <property type="component" value="Unassembled WGS sequence"/>
</dbReference>
<dbReference type="InterPro" id="IPR016024">
    <property type="entry name" value="ARM-type_fold"/>
</dbReference>
<comment type="subcellular location">
    <subcellularLocation>
        <location evidence="1">Cytoplasm</location>
    </subcellularLocation>
</comment>
<evidence type="ECO:0000256" key="1">
    <source>
        <dbReference type="ARBA" id="ARBA00004496"/>
    </source>
</evidence>
<dbReference type="SUPFAM" id="SSF48371">
    <property type="entry name" value="ARM repeat"/>
    <property type="match status" value="1"/>
</dbReference>
<name>A0A8H7CY10_9AGAR</name>
<protein>
    <submittedName>
        <fullName evidence="6">Importin subunit beta-1</fullName>
    </submittedName>
</protein>
<accession>A0A8H7CY10</accession>
<gene>
    <name evidence="6" type="ORF">MVEN_01135200</name>
</gene>
<evidence type="ECO:0000256" key="3">
    <source>
        <dbReference type="ARBA" id="ARBA00022490"/>
    </source>
</evidence>
<evidence type="ECO:0000256" key="4">
    <source>
        <dbReference type="ARBA" id="ARBA00022737"/>
    </source>
</evidence>
<sequence length="342" mass="37797">MLIFPLFKKPKIFTLRANEILTAVIHDARKEEPSQVVQLSVIHTLHNSLEFLHDNFECEGEQNYIMQVVCEAAQNPSVAVQAGAFELLVRIMDLYYEKWAFIWSKRYLGRFPIPFSLCLSQRLISVQLTVTVCEEEVDLAVETQEAQEYGETPETESKDFAKIALPEIVPVLLLSTKQEELAEEDDWNVSMAAGTGFSLLAGAVQDAIVLVMIPFINAHIKSTDWHYRKAAVMTFGSILEGPGPTRSSSHSGMPARHLMCFQGDALTSHLAFTACSGVRIFVQLQDAFIAAQPSCASPQPSFKRFSSACSASFQASLSNHSAFSAAVSTWKYKVILGLAPLA</sequence>
<dbReference type="GO" id="GO:0006606">
    <property type="term" value="P:protein import into nucleus"/>
    <property type="evidence" value="ECO:0007669"/>
    <property type="project" value="InterPro"/>
</dbReference>
<dbReference type="InterPro" id="IPR040122">
    <property type="entry name" value="Importin_beta"/>
</dbReference>
<dbReference type="Gene3D" id="1.25.10.10">
    <property type="entry name" value="Leucine-rich Repeat Variant"/>
    <property type="match status" value="1"/>
</dbReference>
<dbReference type="PANTHER" id="PTHR10527">
    <property type="entry name" value="IMPORTIN BETA"/>
    <property type="match status" value="1"/>
</dbReference>
<evidence type="ECO:0000313" key="6">
    <source>
        <dbReference type="EMBL" id="KAF7354460.1"/>
    </source>
</evidence>
<dbReference type="InterPro" id="IPR011989">
    <property type="entry name" value="ARM-like"/>
</dbReference>
<reference evidence="6" key="1">
    <citation type="submission" date="2020-05" db="EMBL/GenBank/DDBJ databases">
        <title>Mycena genomes resolve the evolution of fungal bioluminescence.</title>
        <authorList>
            <person name="Tsai I.J."/>
        </authorList>
    </citation>
    <scope>NUCLEOTIDE SEQUENCE</scope>
    <source>
        <strain evidence="6">CCC161011</strain>
    </source>
</reference>
<keyword evidence="4" id="KW-0677">Repeat</keyword>
<comment type="caution">
    <text evidence="6">The sequence shown here is derived from an EMBL/GenBank/DDBJ whole genome shotgun (WGS) entry which is preliminary data.</text>
</comment>